<accession>A0ABP7YL30</accession>
<name>A0ABP7YL30_9SPHI</name>
<evidence type="ECO:0000313" key="3">
    <source>
        <dbReference type="Proteomes" id="UP001500101"/>
    </source>
</evidence>
<protein>
    <submittedName>
        <fullName evidence="2">Uncharacterized protein</fullName>
    </submittedName>
</protein>
<dbReference type="RefSeq" id="WP_344673946.1">
    <property type="nucleotide sequence ID" value="NZ_BAAAZI010000006.1"/>
</dbReference>
<dbReference type="Proteomes" id="UP001500101">
    <property type="component" value="Unassembled WGS sequence"/>
</dbReference>
<feature type="region of interest" description="Disordered" evidence="1">
    <location>
        <begin position="483"/>
        <end position="505"/>
    </location>
</feature>
<reference evidence="3" key="1">
    <citation type="journal article" date="2019" name="Int. J. Syst. Evol. Microbiol.">
        <title>The Global Catalogue of Microorganisms (GCM) 10K type strain sequencing project: providing services to taxonomists for standard genome sequencing and annotation.</title>
        <authorList>
            <consortium name="The Broad Institute Genomics Platform"/>
            <consortium name="The Broad Institute Genome Sequencing Center for Infectious Disease"/>
            <person name="Wu L."/>
            <person name="Ma J."/>
        </authorList>
    </citation>
    <scope>NUCLEOTIDE SEQUENCE [LARGE SCALE GENOMIC DNA]</scope>
    <source>
        <strain evidence="3">JCM 16704</strain>
    </source>
</reference>
<keyword evidence="3" id="KW-1185">Reference proteome</keyword>
<organism evidence="2 3">
    <name type="scientific">Sphingobacterium kyonggiense</name>
    <dbReference type="NCBI Taxonomy" id="714075"/>
    <lineage>
        <taxon>Bacteria</taxon>
        <taxon>Pseudomonadati</taxon>
        <taxon>Bacteroidota</taxon>
        <taxon>Sphingobacteriia</taxon>
        <taxon>Sphingobacteriales</taxon>
        <taxon>Sphingobacteriaceae</taxon>
        <taxon>Sphingobacterium</taxon>
    </lineage>
</organism>
<evidence type="ECO:0000256" key="1">
    <source>
        <dbReference type="SAM" id="MobiDB-lite"/>
    </source>
</evidence>
<dbReference type="EMBL" id="BAAAZI010000006">
    <property type="protein sequence ID" value="GAA4137885.1"/>
    <property type="molecule type" value="Genomic_DNA"/>
</dbReference>
<proteinExistence type="predicted"/>
<gene>
    <name evidence="2" type="ORF">GCM10022216_14400</name>
</gene>
<feature type="compositionally biased region" description="Low complexity" evidence="1">
    <location>
        <begin position="490"/>
        <end position="499"/>
    </location>
</feature>
<comment type="caution">
    <text evidence="2">The sequence shown here is derived from an EMBL/GenBank/DDBJ whole genome shotgun (WGS) entry which is preliminary data.</text>
</comment>
<sequence>MNWNKIKAVFFKAMGITSLAENKLSAEQKEILKGFFGESALAKFEAGLASENPEEHSKGIYDAMKAIIAPEAEKATSELAAKLKVALEDNAKKDKLIAALSEEPEGIPQSENTEFQGKAGVPKVLNVMRKAAHYALVYGAMATGAFVSADAATIEVDQLKTEFGTYLSQNQTNLQIHTQIFNGFTSAEHFRTVPATTEYRATQAHINSVSQQFNAKWTPAGNAKFTPLTIKNYRHKINYPIVPAEVLDTYLLHLYDEGLSPDQMPITKYIINKLVFPKLMDDIEKRMVFKGKYKLKTDPNAASSPEDSMDGIETILIAEKANPATKMKFFTKSIDWATATDEQVVKFVEDFADFVDDDLKIKKIYSSKSVKKRYQRAYEKHYGTGSKVVGGMNKEAEVDYVEMEIHALDGMSKSPIIFATTPGNMVKLRNKSTPPNVINDVQKKDYEVRLFGEYWLGVGFEIAEFVFAYVPDSYTDAQQGLLASNKYPDGTSPKTTTTGSGAGGL</sequence>
<evidence type="ECO:0000313" key="2">
    <source>
        <dbReference type="EMBL" id="GAA4137885.1"/>
    </source>
</evidence>